<keyword evidence="8" id="KW-1185">Reference proteome</keyword>
<keyword evidence="1" id="KW-0479">Metal-binding</keyword>
<dbReference type="eggNOG" id="KOG0320">
    <property type="taxonomic scope" value="Eukaryota"/>
</dbReference>
<feature type="region of interest" description="Disordered" evidence="5">
    <location>
        <begin position="107"/>
        <end position="131"/>
    </location>
</feature>
<evidence type="ECO:0000256" key="2">
    <source>
        <dbReference type="ARBA" id="ARBA00022771"/>
    </source>
</evidence>
<feature type="region of interest" description="Disordered" evidence="5">
    <location>
        <begin position="199"/>
        <end position="219"/>
    </location>
</feature>
<proteinExistence type="predicted"/>
<feature type="compositionally biased region" description="Polar residues" evidence="5">
    <location>
        <begin position="1"/>
        <end position="19"/>
    </location>
</feature>
<dbReference type="EnsemblMetazoa" id="tetur18g02950.1">
    <property type="protein sequence ID" value="tetur18g02950.1"/>
    <property type="gene ID" value="tetur18g02950"/>
</dbReference>
<evidence type="ECO:0000313" key="7">
    <source>
        <dbReference type="EnsemblMetazoa" id="tetur18g02950.1"/>
    </source>
</evidence>
<dbReference type="Pfam" id="PF13639">
    <property type="entry name" value="zf-RING_2"/>
    <property type="match status" value="1"/>
</dbReference>
<dbReference type="PANTHER" id="PTHR23041">
    <property type="entry name" value="RING FINGER DOMAIN-CONTAINING"/>
    <property type="match status" value="1"/>
</dbReference>
<dbReference type="AlphaFoldDB" id="T1KRB5"/>
<reference evidence="7" key="2">
    <citation type="submission" date="2015-06" db="UniProtKB">
        <authorList>
            <consortium name="EnsemblMetazoa"/>
        </authorList>
    </citation>
    <scope>IDENTIFICATION</scope>
</reference>
<dbReference type="GO" id="GO:0008270">
    <property type="term" value="F:zinc ion binding"/>
    <property type="evidence" value="ECO:0007669"/>
    <property type="project" value="UniProtKB-KW"/>
</dbReference>
<evidence type="ECO:0000259" key="6">
    <source>
        <dbReference type="PROSITE" id="PS50089"/>
    </source>
</evidence>
<gene>
    <name evidence="7" type="primary">107366356</name>
</gene>
<dbReference type="SUPFAM" id="SSF57850">
    <property type="entry name" value="RING/U-box"/>
    <property type="match status" value="1"/>
</dbReference>
<feature type="compositionally biased region" description="Basic residues" evidence="5">
    <location>
        <begin position="22"/>
        <end position="31"/>
    </location>
</feature>
<protein>
    <recommendedName>
        <fullName evidence="6">RING-type domain-containing protein</fullName>
    </recommendedName>
</protein>
<dbReference type="OrthoDB" id="10573801at2759"/>
<name>T1KRB5_TETUR</name>
<accession>T1KRB5</accession>
<feature type="compositionally biased region" description="Low complexity" evidence="5">
    <location>
        <begin position="208"/>
        <end position="219"/>
    </location>
</feature>
<organism evidence="7 8">
    <name type="scientific">Tetranychus urticae</name>
    <name type="common">Two-spotted spider mite</name>
    <dbReference type="NCBI Taxonomy" id="32264"/>
    <lineage>
        <taxon>Eukaryota</taxon>
        <taxon>Metazoa</taxon>
        <taxon>Ecdysozoa</taxon>
        <taxon>Arthropoda</taxon>
        <taxon>Chelicerata</taxon>
        <taxon>Arachnida</taxon>
        <taxon>Acari</taxon>
        <taxon>Acariformes</taxon>
        <taxon>Trombidiformes</taxon>
        <taxon>Prostigmata</taxon>
        <taxon>Eleutherengona</taxon>
        <taxon>Raphignathae</taxon>
        <taxon>Tetranychoidea</taxon>
        <taxon>Tetranychidae</taxon>
        <taxon>Tetranychus</taxon>
    </lineage>
</organism>
<dbReference type="InterPro" id="IPR001841">
    <property type="entry name" value="Znf_RING"/>
</dbReference>
<dbReference type="STRING" id="32264.T1KRB5"/>
<dbReference type="InterPro" id="IPR047134">
    <property type="entry name" value="RNF4"/>
</dbReference>
<dbReference type="OMA" id="THTNSAN"/>
<feature type="region of interest" description="Disordered" evidence="5">
    <location>
        <begin position="1"/>
        <end position="39"/>
    </location>
</feature>
<dbReference type="HOGENOM" id="CLU_898133_0_0_1"/>
<evidence type="ECO:0000256" key="3">
    <source>
        <dbReference type="ARBA" id="ARBA00022833"/>
    </source>
</evidence>
<dbReference type="PANTHER" id="PTHR23041:SF78">
    <property type="entry name" value="E3 UBIQUITIN-PROTEIN LIGASE RNF4"/>
    <property type="match status" value="1"/>
</dbReference>
<dbReference type="InterPro" id="IPR013083">
    <property type="entry name" value="Znf_RING/FYVE/PHD"/>
</dbReference>
<keyword evidence="3" id="KW-0862">Zinc</keyword>
<feature type="compositionally biased region" description="Polar residues" evidence="5">
    <location>
        <begin position="113"/>
        <end position="127"/>
    </location>
</feature>
<feature type="region of interest" description="Disordered" evidence="5">
    <location>
        <begin position="155"/>
        <end position="175"/>
    </location>
</feature>
<dbReference type="InterPro" id="IPR017907">
    <property type="entry name" value="Znf_RING_CS"/>
</dbReference>
<reference evidence="8" key="1">
    <citation type="submission" date="2011-08" db="EMBL/GenBank/DDBJ databases">
        <authorList>
            <person name="Rombauts S."/>
        </authorList>
    </citation>
    <scope>NUCLEOTIDE SEQUENCE</scope>
    <source>
        <strain evidence="8">London</strain>
    </source>
</reference>
<dbReference type="PROSITE" id="PS00518">
    <property type="entry name" value="ZF_RING_1"/>
    <property type="match status" value="1"/>
</dbReference>
<feature type="domain" description="RING-type" evidence="6">
    <location>
        <begin position="252"/>
        <end position="297"/>
    </location>
</feature>
<sequence length="310" mass="33447">MSNRTPNNSDSVITGSTVGSGHRSRVKKGTKRASSSPLSSFLDSVNTVSVIQSVNIPEPIPQLVYQENSVEKSLTMGANVATLQPSLPMPTAAELVSSSNIIASNTINSNSSEPSAINSQNSPNQSIGHDISCIDLTGGDDEIEIITEKISVKPFKRRKRDNKPTSRPSQVNSCLPIQSLPSLPFIPFASTQPIYPPRSDSPIVDLANSPSPSTSSNSKSNVIDVLVESVPNQKNIPDTTGQETVRFKVVKCPICLEDDNKILAGGGEIVVTICGHVYCKSCIHQAIKTAHCCPQCRRKLNQRNYHRIFL</sequence>
<dbReference type="Gene3D" id="3.30.40.10">
    <property type="entry name" value="Zinc/RING finger domain, C3HC4 (zinc finger)"/>
    <property type="match status" value="1"/>
</dbReference>
<dbReference type="EMBL" id="CAEY01000388">
    <property type="status" value="NOT_ANNOTATED_CDS"/>
    <property type="molecule type" value="Genomic_DNA"/>
</dbReference>
<feature type="compositionally biased region" description="Polar residues" evidence="5">
    <location>
        <begin position="165"/>
        <end position="175"/>
    </location>
</feature>
<dbReference type="PROSITE" id="PS50089">
    <property type="entry name" value="ZF_RING_2"/>
    <property type="match status" value="1"/>
</dbReference>
<keyword evidence="2 4" id="KW-0863">Zinc-finger</keyword>
<evidence type="ECO:0000256" key="4">
    <source>
        <dbReference type="PROSITE-ProRule" id="PRU00175"/>
    </source>
</evidence>
<evidence type="ECO:0000256" key="1">
    <source>
        <dbReference type="ARBA" id="ARBA00022723"/>
    </source>
</evidence>
<evidence type="ECO:0000313" key="8">
    <source>
        <dbReference type="Proteomes" id="UP000015104"/>
    </source>
</evidence>
<dbReference type="SMART" id="SM00184">
    <property type="entry name" value="RING"/>
    <property type="match status" value="1"/>
</dbReference>
<evidence type="ECO:0000256" key="5">
    <source>
        <dbReference type="SAM" id="MobiDB-lite"/>
    </source>
</evidence>
<dbReference type="Proteomes" id="UP000015104">
    <property type="component" value="Unassembled WGS sequence"/>
</dbReference>